<evidence type="ECO:0000313" key="8">
    <source>
        <dbReference type="Proteomes" id="UP001265746"/>
    </source>
</evidence>
<evidence type="ECO:0000256" key="1">
    <source>
        <dbReference type="ARBA" id="ARBA00023015"/>
    </source>
</evidence>
<dbReference type="GO" id="GO:0030154">
    <property type="term" value="P:cell differentiation"/>
    <property type="evidence" value="ECO:0007669"/>
    <property type="project" value="TreeGrafter"/>
</dbReference>
<feature type="DNA-binding region" description="HMG box" evidence="4">
    <location>
        <begin position="137"/>
        <end position="205"/>
    </location>
</feature>
<protein>
    <recommendedName>
        <fullName evidence="6">HMG box domain-containing protein</fullName>
    </recommendedName>
</protein>
<keyword evidence="8" id="KW-1185">Reference proteome</keyword>
<dbReference type="EMBL" id="JAUJFL010000003">
    <property type="protein sequence ID" value="KAK2607352.1"/>
    <property type="molecule type" value="Genomic_DNA"/>
</dbReference>
<dbReference type="GO" id="GO:0005634">
    <property type="term" value="C:nucleus"/>
    <property type="evidence" value="ECO:0007669"/>
    <property type="project" value="UniProtKB-UniRule"/>
</dbReference>
<feature type="region of interest" description="Disordered" evidence="5">
    <location>
        <begin position="1"/>
        <end position="83"/>
    </location>
</feature>
<dbReference type="InterPro" id="IPR036910">
    <property type="entry name" value="HMG_box_dom_sf"/>
</dbReference>
<keyword evidence="3" id="KW-0804">Transcription</keyword>
<feature type="region of interest" description="Disordered" evidence="5">
    <location>
        <begin position="193"/>
        <end position="265"/>
    </location>
</feature>
<feature type="compositionally biased region" description="Polar residues" evidence="5">
    <location>
        <begin position="471"/>
        <end position="485"/>
    </location>
</feature>
<dbReference type="CDD" id="cd01389">
    <property type="entry name" value="HMG-box_ROX1-like"/>
    <property type="match status" value="1"/>
</dbReference>
<feature type="region of interest" description="Disordered" evidence="5">
    <location>
        <begin position="315"/>
        <end position="509"/>
    </location>
</feature>
<reference evidence="7" key="1">
    <citation type="submission" date="2023-06" db="EMBL/GenBank/DDBJ databases">
        <authorList>
            <person name="Noh H."/>
        </authorList>
    </citation>
    <scope>NUCLEOTIDE SEQUENCE</scope>
    <source>
        <strain evidence="7">DUCC20226</strain>
    </source>
</reference>
<feature type="domain" description="HMG box" evidence="6">
    <location>
        <begin position="137"/>
        <end position="205"/>
    </location>
</feature>
<dbReference type="PROSITE" id="PS50118">
    <property type="entry name" value="HMG_BOX_2"/>
    <property type="match status" value="1"/>
</dbReference>
<keyword evidence="2 4" id="KW-0238">DNA-binding</keyword>
<dbReference type="Proteomes" id="UP001265746">
    <property type="component" value="Unassembled WGS sequence"/>
</dbReference>
<dbReference type="SMART" id="SM00398">
    <property type="entry name" value="HMG"/>
    <property type="match status" value="1"/>
</dbReference>
<dbReference type="PANTHER" id="PTHR10270:SF320">
    <property type="entry name" value="BOX TRANSCRIPTIONAL REGULATOR, PUTATIVE (AFU_ORTHOLOGUE AFUA_4G10820)-RELATED"/>
    <property type="match status" value="1"/>
</dbReference>
<accession>A0AAD9SG56</accession>
<dbReference type="GO" id="GO:0000978">
    <property type="term" value="F:RNA polymerase II cis-regulatory region sequence-specific DNA binding"/>
    <property type="evidence" value="ECO:0007669"/>
    <property type="project" value="TreeGrafter"/>
</dbReference>
<name>A0AAD9SG56_PHOAM</name>
<proteinExistence type="predicted"/>
<feature type="compositionally biased region" description="Pro residues" evidence="5">
    <location>
        <begin position="408"/>
        <end position="418"/>
    </location>
</feature>
<dbReference type="InterPro" id="IPR050140">
    <property type="entry name" value="SRY-related_HMG-box_TF-like"/>
</dbReference>
<dbReference type="Pfam" id="PF00505">
    <property type="entry name" value="HMG_box"/>
    <property type="match status" value="1"/>
</dbReference>
<feature type="compositionally biased region" description="Polar residues" evidence="5">
    <location>
        <begin position="623"/>
        <end position="648"/>
    </location>
</feature>
<feature type="region of interest" description="Disordered" evidence="5">
    <location>
        <begin position="584"/>
        <end position="648"/>
    </location>
</feature>
<dbReference type="GO" id="GO:0001228">
    <property type="term" value="F:DNA-binding transcription activator activity, RNA polymerase II-specific"/>
    <property type="evidence" value="ECO:0007669"/>
    <property type="project" value="TreeGrafter"/>
</dbReference>
<dbReference type="GO" id="GO:0000122">
    <property type="term" value="P:negative regulation of transcription by RNA polymerase II"/>
    <property type="evidence" value="ECO:0007669"/>
    <property type="project" value="TreeGrafter"/>
</dbReference>
<organism evidence="7 8">
    <name type="scientific">Phomopsis amygdali</name>
    <name type="common">Fusicoccum amygdali</name>
    <dbReference type="NCBI Taxonomy" id="1214568"/>
    <lineage>
        <taxon>Eukaryota</taxon>
        <taxon>Fungi</taxon>
        <taxon>Dikarya</taxon>
        <taxon>Ascomycota</taxon>
        <taxon>Pezizomycotina</taxon>
        <taxon>Sordariomycetes</taxon>
        <taxon>Sordariomycetidae</taxon>
        <taxon>Diaporthales</taxon>
        <taxon>Diaporthaceae</taxon>
        <taxon>Diaporthe</taxon>
    </lineage>
</organism>
<feature type="compositionally biased region" description="Polar residues" evidence="5">
    <location>
        <begin position="28"/>
        <end position="40"/>
    </location>
</feature>
<dbReference type="InterPro" id="IPR009071">
    <property type="entry name" value="HMG_box_dom"/>
</dbReference>
<evidence type="ECO:0000313" key="7">
    <source>
        <dbReference type="EMBL" id="KAK2607352.1"/>
    </source>
</evidence>
<dbReference type="FunFam" id="1.10.30.10:FF:000041">
    <property type="entry name" value="HMG box family protein"/>
    <property type="match status" value="1"/>
</dbReference>
<evidence type="ECO:0000256" key="4">
    <source>
        <dbReference type="PROSITE-ProRule" id="PRU00267"/>
    </source>
</evidence>
<feature type="compositionally biased region" description="Low complexity" evidence="5">
    <location>
        <begin position="388"/>
        <end position="407"/>
    </location>
</feature>
<comment type="caution">
    <text evidence="7">The sequence shown here is derived from an EMBL/GenBank/DDBJ whole genome shotgun (WGS) entry which is preliminary data.</text>
</comment>
<evidence type="ECO:0000259" key="6">
    <source>
        <dbReference type="PROSITE" id="PS50118"/>
    </source>
</evidence>
<gene>
    <name evidence="7" type="ORF">N8I77_006031</name>
</gene>
<sequence length="806" mass="87141">MTDVATNPASSSAPSPSHPLTPPHALTSPTSTHAMSTRSNGGLPRQQPSSQHQQLPQEQQQLQQQFIQPNSPPGEAHGLPSVPGRLTRKRAQSINVEEANHPRVEGLTIHSTALVGTPPPSATTTDLICICPAPPKVPRPRNAFILYRQHHQAGVVLKYPGLANPEISKIIGELWREETEEVKNYWKRLAEEEKARHQRQYPQYKYQPRRGGKGGPSARPASALGEDPGRCPKCQGRYIATPRTPSTPFMPGGHHGHPLGSSAMQPFLANNPRVVEQVQQHHRPLMDMGPPQLGGDPHRVQYYPQHQEQLRTIEENYDGMPPHMSKRRAAHDDYDMMSPADAKRRRVGDRGRSPDPSVPPSQHPQHHQQSISSPVNYAAHNSGVRRTSSMSSSVYAGTPGSSTFGPGPMAPLPRPRMPTGPSGLQQDTTMMAPPPRPPRQFSTGAPPPSSSHTSRSNSAYDESLTLAPLQIPTSPTQTSDTSGARTLSGGGVTGLGIMNQQQGQSRDSQARGIEAMVMSIPYMNKLDVLRKISPPLGPPAPGSPFVETRGPVIAIEGANMALMREVMPVIERALRQSGECETKIWTDSSPAKQAGVSDAHSPGRKGDGEDAAMSGTQDKDSGSTDSRSGSLGSGTTNPDASGTGNSSSHAMGTFNYLQTIMEWHSKSAEIIKHITTQQPAPAPSSKPLLPVALIPDGFSLTLSDKFASTVAITDPYSPVDHWQWMATLWRGIVGPDLVVYVRASTSEELARSGSSAVEYRSPGIMIVRVDAEKGTVDEKTERRLAFEVMEWVRAGSFRDGYAFGND</sequence>
<dbReference type="Gene3D" id="1.10.30.10">
    <property type="entry name" value="High mobility group box domain"/>
    <property type="match status" value="1"/>
</dbReference>
<evidence type="ECO:0000256" key="3">
    <source>
        <dbReference type="ARBA" id="ARBA00023163"/>
    </source>
</evidence>
<dbReference type="AlphaFoldDB" id="A0AAD9SG56"/>
<evidence type="ECO:0000256" key="2">
    <source>
        <dbReference type="ARBA" id="ARBA00023125"/>
    </source>
</evidence>
<dbReference type="SUPFAM" id="SSF47095">
    <property type="entry name" value="HMG-box"/>
    <property type="match status" value="1"/>
</dbReference>
<evidence type="ECO:0000256" key="5">
    <source>
        <dbReference type="SAM" id="MobiDB-lite"/>
    </source>
</evidence>
<keyword evidence="1" id="KW-0805">Transcription regulation</keyword>
<keyword evidence="4" id="KW-0539">Nucleus</keyword>
<dbReference type="PANTHER" id="PTHR10270">
    <property type="entry name" value="SOX TRANSCRIPTION FACTOR"/>
    <property type="match status" value="1"/>
</dbReference>
<feature type="compositionally biased region" description="Polar residues" evidence="5">
    <location>
        <begin position="498"/>
        <end position="507"/>
    </location>
</feature>
<feature type="compositionally biased region" description="Low complexity" evidence="5">
    <location>
        <begin position="43"/>
        <end position="69"/>
    </location>
</feature>